<keyword evidence="2" id="KW-1185">Reference proteome</keyword>
<protein>
    <submittedName>
        <fullName evidence="1">Uncharacterized protein</fullName>
    </submittedName>
</protein>
<gene>
    <name evidence="1" type="ORF">DFP72DRAFT_866369</name>
</gene>
<proteinExistence type="predicted"/>
<name>A0A8H6IJ44_9AGAR</name>
<comment type="caution">
    <text evidence="1">The sequence shown here is derived from an EMBL/GenBank/DDBJ whole genome shotgun (WGS) entry which is preliminary data.</text>
</comment>
<evidence type="ECO:0000313" key="1">
    <source>
        <dbReference type="EMBL" id="KAF6766393.1"/>
    </source>
</evidence>
<sequence length="363" mass="40181">MATLIRSPFVDDLIPLILDISDHWWTEDYLRLAYVSSPWLYYVRKRLYACPSISSFTASQALAETLQGNPELLRLVSGIELQPMATRQPGNVVTGAQAASMHYLLGLEGLKKVRLGGQMARQAERFLNSLAFPDHVEELVVDGWMLGEGPGFSPSLEWDESMLYRFTNLQTLRLANVELDIIAPSVPAAPRQLPINHLILDNVDILDGFLCQMVGGAVVNSLSICAKSPCEYDEQVRLVLDNCDVQALQYEVSSALRAEQSFLAGEPGQLPLRRLRLEGHSMDIGMLSEIAQRCTGLQELIIGGRSVAITPQEWEGFITTRPLTALERIGLPGGSHLPPFVKWTPADFIALQSASESQRIQLI</sequence>
<dbReference type="AlphaFoldDB" id="A0A8H6IJ44"/>
<organism evidence="1 2">
    <name type="scientific">Ephemerocybe angulata</name>
    <dbReference type="NCBI Taxonomy" id="980116"/>
    <lineage>
        <taxon>Eukaryota</taxon>
        <taxon>Fungi</taxon>
        <taxon>Dikarya</taxon>
        <taxon>Basidiomycota</taxon>
        <taxon>Agaricomycotina</taxon>
        <taxon>Agaricomycetes</taxon>
        <taxon>Agaricomycetidae</taxon>
        <taxon>Agaricales</taxon>
        <taxon>Agaricineae</taxon>
        <taxon>Psathyrellaceae</taxon>
        <taxon>Ephemerocybe</taxon>
    </lineage>
</organism>
<accession>A0A8H6IJ44</accession>
<dbReference type="OrthoDB" id="3251638at2759"/>
<evidence type="ECO:0000313" key="2">
    <source>
        <dbReference type="Proteomes" id="UP000521943"/>
    </source>
</evidence>
<dbReference type="EMBL" id="JACGCI010000001">
    <property type="protein sequence ID" value="KAF6766393.1"/>
    <property type="molecule type" value="Genomic_DNA"/>
</dbReference>
<dbReference type="Proteomes" id="UP000521943">
    <property type="component" value="Unassembled WGS sequence"/>
</dbReference>
<reference evidence="1 2" key="1">
    <citation type="submission" date="2020-07" db="EMBL/GenBank/DDBJ databases">
        <title>Comparative genomics of pyrophilous fungi reveals a link between fire events and developmental genes.</title>
        <authorList>
            <consortium name="DOE Joint Genome Institute"/>
            <person name="Steindorff A.S."/>
            <person name="Carver A."/>
            <person name="Calhoun S."/>
            <person name="Stillman K."/>
            <person name="Liu H."/>
            <person name="Lipzen A."/>
            <person name="Pangilinan J."/>
            <person name="Labutti K."/>
            <person name="Bruns T.D."/>
            <person name="Grigoriev I.V."/>
        </authorList>
    </citation>
    <scope>NUCLEOTIDE SEQUENCE [LARGE SCALE GENOMIC DNA]</scope>
    <source>
        <strain evidence="1 2">CBS 144469</strain>
    </source>
</reference>